<dbReference type="EMBL" id="OZ023702">
    <property type="protein sequence ID" value="CAK9857525.1"/>
    <property type="molecule type" value="Genomic_DNA"/>
</dbReference>
<organism evidence="1 2">
    <name type="scientific">Sphagnum jensenii</name>
    <dbReference type="NCBI Taxonomy" id="128206"/>
    <lineage>
        <taxon>Eukaryota</taxon>
        <taxon>Viridiplantae</taxon>
        <taxon>Streptophyta</taxon>
        <taxon>Embryophyta</taxon>
        <taxon>Bryophyta</taxon>
        <taxon>Sphagnophytina</taxon>
        <taxon>Sphagnopsida</taxon>
        <taxon>Sphagnales</taxon>
        <taxon>Sphagnaceae</taxon>
        <taxon>Sphagnum</taxon>
    </lineage>
</organism>
<reference evidence="1 2" key="1">
    <citation type="submission" date="2024-03" db="EMBL/GenBank/DDBJ databases">
        <authorList>
            <consortium name="ELIXIR-Norway"/>
            <consortium name="Elixir Norway"/>
        </authorList>
    </citation>
    <scope>NUCLEOTIDE SEQUENCE [LARGE SCALE GENOMIC DNA]</scope>
</reference>
<protein>
    <submittedName>
        <fullName evidence="1">Uncharacterized protein</fullName>
    </submittedName>
</protein>
<name>A0ABP1A3D1_9BRYO</name>
<accession>A0ABP1A3D1</accession>
<keyword evidence="2" id="KW-1185">Reference proteome</keyword>
<gene>
    <name evidence="1" type="ORF">CSSPJE1EN2_LOCUS520</name>
</gene>
<evidence type="ECO:0000313" key="2">
    <source>
        <dbReference type="Proteomes" id="UP001497522"/>
    </source>
</evidence>
<evidence type="ECO:0000313" key="1">
    <source>
        <dbReference type="EMBL" id="CAK9857525.1"/>
    </source>
</evidence>
<proteinExistence type="predicted"/>
<dbReference type="Proteomes" id="UP001497522">
    <property type="component" value="Chromosome 1"/>
</dbReference>
<sequence length="126" mass="14303">MNLCGWALLPWCIIHGNGIMHQKTEFLKQTCSNAAGLHAAFKFLCWCRQLGSQSLFSMGENAKGVGETSWVTWIEVNNNVSKFGVDGQDHLQMIQIYTVLERFNIQSEARCQVCTRDTKCLLYILI</sequence>